<feature type="compositionally biased region" description="Acidic residues" evidence="1">
    <location>
        <begin position="88"/>
        <end position="99"/>
    </location>
</feature>
<name>A0A367G8T8_9FIRM</name>
<dbReference type="EMBL" id="PSQG01000001">
    <property type="protein sequence ID" value="RCH46454.1"/>
    <property type="molecule type" value="Genomic_DNA"/>
</dbReference>
<feature type="compositionally biased region" description="Acidic residues" evidence="1">
    <location>
        <begin position="134"/>
        <end position="150"/>
    </location>
</feature>
<accession>A0A367G8T8</accession>
<dbReference type="InterPro" id="IPR026906">
    <property type="entry name" value="LRR_5"/>
</dbReference>
<dbReference type="Gene3D" id="3.80.10.10">
    <property type="entry name" value="Ribonuclease Inhibitor"/>
    <property type="match status" value="3"/>
</dbReference>
<protein>
    <recommendedName>
        <fullName evidence="4">Leucine-rich repeat domain-containing protein</fullName>
    </recommendedName>
</protein>
<feature type="region of interest" description="Disordered" evidence="1">
    <location>
        <begin position="76"/>
        <end position="176"/>
    </location>
</feature>
<dbReference type="SUPFAM" id="SSF52058">
    <property type="entry name" value="L domain-like"/>
    <property type="match status" value="1"/>
</dbReference>
<dbReference type="AlphaFoldDB" id="A0A367G8T8"/>
<evidence type="ECO:0000256" key="1">
    <source>
        <dbReference type="SAM" id="MobiDB-lite"/>
    </source>
</evidence>
<dbReference type="PANTHER" id="PTHR45661:SF3">
    <property type="entry name" value="IG-LIKE DOMAIN-CONTAINING PROTEIN"/>
    <property type="match status" value="1"/>
</dbReference>
<comment type="caution">
    <text evidence="2">The sequence shown here is derived from an EMBL/GenBank/DDBJ whole genome shotgun (WGS) entry which is preliminary data.</text>
</comment>
<gene>
    <name evidence="2" type="ORF">C4886_00470</name>
</gene>
<reference evidence="2 3" key="1">
    <citation type="submission" date="2018-02" db="EMBL/GenBank/DDBJ databases">
        <title>Complete genome sequencing of Faecalibacterium prausnitzii strains isolated from the human gut.</title>
        <authorList>
            <person name="Fitzgerald B.C."/>
            <person name="Shkoporov A.N."/>
            <person name="Ross P.R."/>
            <person name="Hill C."/>
        </authorList>
    </citation>
    <scope>NUCLEOTIDE SEQUENCE [LARGE SCALE GENOMIC DNA]</scope>
    <source>
        <strain evidence="2 3">APC942/31-1</strain>
    </source>
</reference>
<dbReference type="Proteomes" id="UP000253208">
    <property type="component" value="Unassembled WGS sequence"/>
</dbReference>
<proteinExistence type="predicted"/>
<evidence type="ECO:0008006" key="4">
    <source>
        <dbReference type="Google" id="ProtNLM"/>
    </source>
</evidence>
<dbReference type="InterPro" id="IPR032675">
    <property type="entry name" value="LRR_dom_sf"/>
</dbReference>
<evidence type="ECO:0000313" key="2">
    <source>
        <dbReference type="EMBL" id="RCH46454.1"/>
    </source>
</evidence>
<organism evidence="2 3">
    <name type="scientific">Blautia obeum</name>
    <dbReference type="NCBI Taxonomy" id="40520"/>
    <lineage>
        <taxon>Bacteria</taxon>
        <taxon>Bacillati</taxon>
        <taxon>Bacillota</taxon>
        <taxon>Clostridia</taxon>
        <taxon>Lachnospirales</taxon>
        <taxon>Lachnospiraceae</taxon>
        <taxon>Blautia</taxon>
    </lineage>
</organism>
<dbReference type="InterPro" id="IPR053139">
    <property type="entry name" value="Surface_bspA-like"/>
</dbReference>
<evidence type="ECO:0000313" key="3">
    <source>
        <dbReference type="Proteomes" id="UP000253208"/>
    </source>
</evidence>
<sequence>MQVFLLPKNICKKGIRIEYIVFICYDRRKWKEHSHMRRKSAGKKLMAVLIAASLALTPVELTVAAEMETEGAEATFLAEESGDTASSDPEDTAETETEITDGSAATEEQETTDTDKPDTGNNVQENAETGAMESGEEAPEGTAEEEDPETPEAAMDAAEALEECEQEEENAAFDDGTKDAVQASAEYSDGKFTWVLDGNGTLTITGNNMELTKNEISESALEKAGIDFSRVNKLVIGNGITGFDRWGMWNLKKYIKELEIHGNAGMNMPEQCFYDVPNIESVVISGAVDVPRDMFGKCTELKKVTLKNGVRSIGEDAFRDCSSLESVIFENTVLEKISDGAFWGCSALSSIALPDSVTEIERNAFFETGLRNIQLPEKLTLIGGGAFCNCKNLKQVQLPPQLKELGEGAFFNCENLAQIQLPSQLNKLGGDAFRDCTSLDKIDIPAGLKQIESATFCNTGLTSVTLHEGLTKIEDWAFHDCLKLKKIRIPKSVTDIGELALGIRYNMGNGAEEVIPGGFTVEGYTGSAAERYVKRMHQSENLYHVFFKDVKFVSIGGQTAAVTNISKTKISALKTRAFTGKPLTQALTITYGGKKLVNGRDYTLTWKNNKNIGTASVTIKGKGKYNGSVTKKFRITVQKNAVYTVSRLKYKISSADTSGKGTVVFTGATDKAARKALTIPTTVKIGGKSFRVTAIGTSAMSGAKKLTTVKIGANIMTVGAKAFYGCSKLSNVTIFGTKLTTAKTGANAFKGIRSNCRFKVPASRVSAYKKLLRAKGAGPKIIVTK</sequence>
<feature type="compositionally biased region" description="Acidic residues" evidence="1">
    <location>
        <begin position="159"/>
        <end position="172"/>
    </location>
</feature>
<dbReference type="Pfam" id="PF13306">
    <property type="entry name" value="LRR_5"/>
    <property type="match status" value="2"/>
</dbReference>
<dbReference type="PANTHER" id="PTHR45661">
    <property type="entry name" value="SURFACE ANTIGEN"/>
    <property type="match status" value="1"/>
</dbReference>